<keyword evidence="2" id="KW-1185">Reference proteome</keyword>
<feature type="compositionally biased region" description="Low complexity" evidence="1">
    <location>
        <begin position="21"/>
        <end position="49"/>
    </location>
</feature>
<reference evidence="3" key="1">
    <citation type="submission" date="2025-08" db="UniProtKB">
        <authorList>
            <consortium name="RefSeq"/>
        </authorList>
    </citation>
    <scope>IDENTIFICATION</scope>
</reference>
<proteinExistence type="predicted"/>
<protein>
    <submittedName>
        <fullName evidence="3">Uncharacterized protein LOC120282348</fullName>
    </submittedName>
</protein>
<name>A0AB40CYK1_DIOCR</name>
<evidence type="ECO:0000256" key="1">
    <source>
        <dbReference type="SAM" id="MobiDB-lite"/>
    </source>
</evidence>
<feature type="region of interest" description="Disordered" evidence="1">
    <location>
        <begin position="1"/>
        <end position="113"/>
    </location>
</feature>
<dbReference type="GeneID" id="120282348"/>
<accession>A0AB40CYK1</accession>
<dbReference type="Proteomes" id="UP001515500">
    <property type="component" value="Chromosome 18"/>
</dbReference>
<feature type="compositionally biased region" description="Low complexity" evidence="1">
    <location>
        <begin position="68"/>
        <end position="80"/>
    </location>
</feature>
<gene>
    <name evidence="3" type="primary">LOC120282348</name>
</gene>
<dbReference type="AlphaFoldDB" id="A0AB40CYK1"/>
<evidence type="ECO:0000313" key="2">
    <source>
        <dbReference type="Proteomes" id="UP001515500"/>
    </source>
</evidence>
<sequence length="202" mass="22565">MTHYPDYSSISGRGGSTLRYGGRSISGRGRSTASIRQKSVSSKLVSNNSPELGMPPCIHPNIQAPEVSPSITQSPQTSQPPLTPHAEASTHVSEGQHEATEDQSNESNSTGPPWFITPDSVVIDYEVKKAIHDLVQGHYKEPWTGWGKVPRDVRQRMFTAFRGIYTWESHHESIILCHFNHEASEWLKKHLYLARTLYKGST</sequence>
<organism evidence="2 3">
    <name type="scientific">Dioscorea cayennensis subsp. rotundata</name>
    <name type="common">White Guinea yam</name>
    <name type="synonym">Dioscorea rotundata</name>
    <dbReference type="NCBI Taxonomy" id="55577"/>
    <lineage>
        <taxon>Eukaryota</taxon>
        <taxon>Viridiplantae</taxon>
        <taxon>Streptophyta</taxon>
        <taxon>Embryophyta</taxon>
        <taxon>Tracheophyta</taxon>
        <taxon>Spermatophyta</taxon>
        <taxon>Magnoliopsida</taxon>
        <taxon>Liliopsida</taxon>
        <taxon>Dioscoreales</taxon>
        <taxon>Dioscoreaceae</taxon>
        <taxon>Dioscorea</taxon>
    </lineage>
</organism>
<dbReference type="RefSeq" id="XP_039145086.1">
    <property type="nucleotide sequence ID" value="XM_039289152.1"/>
</dbReference>
<evidence type="ECO:0000313" key="3">
    <source>
        <dbReference type="RefSeq" id="XP_039145086.1"/>
    </source>
</evidence>